<organism evidence="1">
    <name type="scientific">Athelia psychrophila</name>
    <dbReference type="NCBI Taxonomy" id="1759441"/>
    <lineage>
        <taxon>Eukaryota</taxon>
        <taxon>Fungi</taxon>
        <taxon>Dikarya</taxon>
        <taxon>Basidiomycota</taxon>
        <taxon>Agaricomycotina</taxon>
        <taxon>Agaricomycetes</taxon>
        <taxon>Agaricomycetidae</taxon>
        <taxon>Atheliales</taxon>
        <taxon>Atheliaceae</taxon>
        <taxon>Athelia</taxon>
    </lineage>
</organism>
<reference evidence="1" key="1">
    <citation type="journal article" date="2016" name="Mol. Biol. Evol.">
        <title>Comparative Genomics of Early-Diverging Mushroom-Forming Fungi Provides Insights into the Origins of Lignocellulose Decay Capabilities.</title>
        <authorList>
            <person name="Nagy L.G."/>
            <person name="Riley R."/>
            <person name="Tritt A."/>
            <person name="Adam C."/>
            <person name="Daum C."/>
            <person name="Floudas D."/>
            <person name="Sun H."/>
            <person name="Yadav J.S."/>
            <person name="Pangilinan J."/>
            <person name="Larsson K.H."/>
            <person name="Matsuura K."/>
            <person name="Barry K."/>
            <person name="Labutti K."/>
            <person name="Kuo R."/>
            <person name="Ohm R.A."/>
            <person name="Bhattacharya S.S."/>
            <person name="Shirouzu T."/>
            <person name="Yoshinaga Y."/>
            <person name="Martin F.M."/>
            <person name="Grigoriev I.V."/>
            <person name="Hibbett D.S."/>
        </authorList>
    </citation>
    <scope>NUCLEOTIDE SEQUENCE [LARGE SCALE GENOMIC DNA]</scope>
    <source>
        <strain evidence="1">CBS 109695</strain>
    </source>
</reference>
<name>A0A167XBC9_9AGAM</name>
<evidence type="ECO:0000313" key="1">
    <source>
        <dbReference type="EMBL" id="KZP07033.1"/>
    </source>
</evidence>
<sequence>MDRLPDELVKEFLGPWLRVSDEEFSAINRAKHSYSYRPKLPTTFAKSEVPTSYLLLVCKRWLRISTPLLYSAVIIRSKAQVAALARTLGENNLFGLQIRKIRVEGGYTAPLKHVIKLAPNLTHFFLSLDIMSSENVTGLIH</sequence>
<accession>A0A167XBC9</accession>
<dbReference type="AlphaFoldDB" id="A0A167XBC9"/>
<protein>
    <submittedName>
        <fullName evidence="1">Uncharacterized protein</fullName>
    </submittedName>
</protein>
<feature type="non-terminal residue" evidence="1">
    <location>
        <position position="141"/>
    </location>
</feature>
<dbReference type="OrthoDB" id="2786563at2759"/>
<proteinExistence type="predicted"/>
<gene>
    <name evidence="1" type="ORF">FIBSPDRAFT_804375</name>
</gene>
<dbReference type="EMBL" id="KV417764">
    <property type="protein sequence ID" value="KZP07033.1"/>
    <property type="molecule type" value="Genomic_DNA"/>
</dbReference>